<sequence length="500" mass="55562">MCIVAIIASKSLTQVFADEVEIIQSPGSTHIQKHKPKIFSYDGMLASFIKAGFNNAKVDTAIGQYPTESFGTIFGQFNTHYDFTEIISNESVNVLKIGLGVSAGGLFIDSTLRDGASFNGSGLSGGSGLNNNYFGGWNGYLGNLNDDGYPYKHNRNFVVQNAYVDLQTKYFNFKGGRYESSMDYHSGYTQGVNLDVHFGYGDKARNPDNEIKIWWFSSFGRAFAYSEWFLDFYAVKFANIDGKLVNLGIHAAGVDIKYGGLVDSNNYKKGSSLLVRPFLYFYAGLYEAPGLKLVYENQFGNGFGLKTTLQGFFLHIHPANQLNADKGAGKSRYNEYIDEYSGNLNFILQAFFHNHNARVGIYKNFGSGNAHFGTYGNPMGFDFWTASVYDIGASISDVINRNAITGYFSGGGSYNLKYGTLTWDILARLTRSPRSDEESVALYISHAFKNNIALGLKLEWFRDTTKAGYNPGATLPKTENLTVARTDDRSHAFITFDYKF</sequence>
<evidence type="ECO:0000313" key="2">
    <source>
        <dbReference type="Proteomes" id="UP000256379"/>
    </source>
</evidence>
<evidence type="ECO:0000313" key="1">
    <source>
        <dbReference type="EMBL" id="RDU65911.1"/>
    </source>
</evidence>
<dbReference type="EMBL" id="NXLQ01000009">
    <property type="protein sequence ID" value="RDU65911.1"/>
    <property type="molecule type" value="Genomic_DNA"/>
</dbReference>
<accession>A0A3D8IMV8</accession>
<organism evidence="1 2">
    <name type="scientific">Helicobacter didelphidarum</name>
    <dbReference type="NCBI Taxonomy" id="2040648"/>
    <lineage>
        <taxon>Bacteria</taxon>
        <taxon>Pseudomonadati</taxon>
        <taxon>Campylobacterota</taxon>
        <taxon>Epsilonproteobacteria</taxon>
        <taxon>Campylobacterales</taxon>
        <taxon>Helicobacteraceae</taxon>
        <taxon>Helicobacter</taxon>
    </lineage>
</organism>
<evidence type="ECO:0008006" key="3">
    <source>
        <dbReference type="Google" id="ProtNLM"/>
    </source>
</evidence>
<gene>
    <name evidence="1" type="ORF">CQA53_05320</name>
</gene>
<proteinExistence type="predicted"/>
<keyword evidence="2" id="KW-1185">Reference proteome</keyword>
<dbReference type="Pfam" id="PF02521">
    <property type="entry name" value="HP_OMP_2"/>
    <property type="match status" value="1"/>
</dbReference>
<protein>
    <recommendedName>
        <fullName evidence="3">Outer membrane family protein</fullName>
    </recommendedName>
</protein>
<reference evidence="1 2" key="1">
    <citation type="submission" date="2018-04" db="EMBL/GenBank/DDBJ databases">
        <title>Novel Campyloabacter and Helicobacter Species and Strains.</title>
        <authorList>
            <person name="Mannion A.J."/>
            <person name="Shen Z."/>
            <person name="Fox J.G."/>
        </authorList>
    </citation>
    <scope>NUCLEOTIDE SEQUENCE [LARGE SCALE GENOMIC DNA]</scope>
    <source>
        <strain evidence="1 2">MIT 17-337</strain>
    </source>
</reference>
<dbReference type="AlphaFoldDB" id="A0A3D8IMV8"/>
<dbReference type="Proteomes" id="UP000256379">
    <property type="component" value="Unassembled WGS sequence"/>
</dbReference>
<name>A0A3D8IMV8_9HELI</name>
<dbReference type="InterPro" id="IPR003678">
    <property type="entry name" value="Put_OMP"/>
</dbReference>
<dbReference type="OrthoDB" id="5328533at2"/>
<comment type="caution">
    <text evidence="1">The sequence shown here is derived from an EMBL/GenBank/DDBJ whole genome shotgun (WGS) entry which is preliminary data.</text>
</comment>